<organism evidence="2 3">
    <name type="scientific">Thelohanellus kitauei</name>
    <name type="common">Myxosporean</name>
    <dbReference type="NCBI Taxonomy" id="669202"/>
    <lineage>
        <taxon>Eukaryota</taxon>
        <taxon>Metazoa</taxon>
        <taxon>Cnidaria</taxon>
        <taxon>Myxozoa</taxon>
        <taxon>Myxosporea</taxon>
        <taxon>Bivalvulida</taxon>
        <taxon>Platysporina</taxon>
        <taxon>Myxobolidae</taxon>
        <taxon>Thelohanellus</taxon>
    </lineage>
</organism>
<accession>A0A0C2J1I4</accession>
<gene>
    <name evidence="2" type="ORF">RF11_01591</name>
</gene>
<evidence type="ECO:0000313" key="3">
    <source>
        <dbReference type="Proteomes" id="UP000031668"/>
    </source>
</evidence>
<feature type="coiled-coil region" evidence="1">
    <location>
        <begin position="85"/>
        <end position="126"/>
    </location>
</feature>
<name>A0A0C2J1I4_THEKT</name>
<keyword evidence="3" id="KW-1185">Reference proteome</keyword>
<comment type="caution">
    <text evidence="2">The sequence shown here is derived from an EMBL/GenBank/DDBJ whole genome shotgun (WGS) entry which is preliminary data.</text>
</comment>
<evidence type="ECO:0000313" key="2">
    <source>
        <dbReference type="EMBL" id="KII71694.1"/>
    </source>
</evidence>
<reference evidence="2 3" key="1">
    <citation type="journal article" date="2014" name="Genome Biol. Evol.">
        <title>The genome of the myxosporean Thelohanellus kitauei shows adaptations to nutrient acquisition within its fish host.</title>
        <authorList>
            <person name="Yang Y."/>
            <person name="Xiong J."/>
            <person name="Zhou Z."/>
            <person name="Huo F."/>
            <person name="Miao W."/>
            <person name="Ran C."/>
            <person name="Liu Y."/>
            <person name="Zhang J."/>
            <person name="Feng J."/>
            <person name="Wang M."/>
            <person name="Wang M."/>
            <person name="Wang L."/>
            <person name="Yao B."/>
        </authorList>
    </citation>
    <scope>NUCLEOTIDE SEQUENCE [LARGE SCALE GENOMIC DNA]</scope>
    <source>
        <strain evidence="2">Wuqing</strain>
    </source>
</reference>
<sequence>MAKSGTNKDEESNDLRIKQQLETVKLNIKNLTSQNKSIHINIIKLDGKITYSEKYIPQYMQCDKRETKTDMYLCERMRYSHNKTLIRCRNQKEELVQQSESLTSQIHKLEKTRTSLKQRLKKLQNKWSKS</sequence>
<evidence type="ECO:0000256" key="1">
    <source>
        <dbReference type="SAM" id="Coils"/>
    </source>
</evidence>
<keyword evidence="1" id="KW-0175">Coiled coil</keyword>
<dbReference type="Proteomes" id="UP000031668">
    <property type="component" value="Unassembled WGS sequence"/>
</dbReference>
<dbReference type="EMBL" id="JWZT01001661">
    <property type="protein sequence ID" value="KII71694.1"/>
    <property type="molecule type" value="Genomic_DNA"/>
</dbReference>
<protein>
    <submittedName>
        <fullName evidence="2">Uncharacterized protein</fullName>
    </submittedName>
</protein>
<dbReference type="AlphaFoldDB" id="A0A0C2J1I4"/>
<proteinExistence type="predicted"/>